<sequence>MEVVLELFLKATPANYKIGIKNAVAETCKKVTCLITDASLVFAREMAQNWGVPWIPLWLPMSCNFSAHIYIDLIHHKLFPNYVGLDSDNQIANGDGNDDDPLHEDNTLEIVPGLSTMHIADLPEQVVPCDSLLSQILSQMGRVLHQIIARLEFLSRHKSHAPE</sequence>
<accession>A0A540N3V9</accession>
<comment type="caution">
    <text evidence="1">The sequence shown here is derived from an EMBL/GenBank/DDBJ whole genome shotgun (WGS) entry which is preliminary data.</text>
</comment>
<protein>
    <submittedName>
        <fullName evidence="1">Uncharacterized protein</fullName>
    </submittedName>
</protein>
<keyword evidence="2" id="KW-1185">Reference proteome</keyword>
<evidence type="ECO:0000313" key="1">
    <source>
        <dbReference type="EMBL" id="TQE05746.1"/>
    </source>
</evidence>
<name>A0A540N3V9_MALBA</name>
<evidence type="ECO:0000313" key="2">
    <source>
        <dbReference type="Proteomes" id="UP000315295"/>
    </source>
</evidence>
<gene>
    <name evidence="1" type="ORF">C1H46_008652</name>
</gene>
<dbReference type="SUPFAM" id="SSF53756">
    <property type="entry name" value="UDP-Glycosyltransferase/glycogen phosphorylase"/>
    <property type="match status" value="1"/>
</dbReference>
<dbReference type="STRING" id="106549.A0A540N3V9"/>
<dbReference type="Gene3D" id="3.40.50.2000">
    <property type="entry name" value="Glycogen Phosphorylase B"/>
    <property type="match status" value="1"/>
</dbReference>
<organism evidence="1 2">
    <name type="scientific">Malus baccata</name>
    <name type="common">Siberian crab apple</name>
    <name type="synonym">Pyrus baccata</name>
    <dbReference type="NCBI Taxonomy" id="106549"/>
    <lineage>
        <taxon>Eukaryota</taxon>
        <taxon>Viridiplantae</taxon>
        <taxon>Streptophyta</taxon>
        <taxon>Embryophyta</taxon>
        <taxon>Tracheophyta</taxon>
        <taxon>Spermatophyta</taxon>
        <taxon>Magnoliopsida</taxon>
        <taxon>eudicotyledons</taxon>
        <taxon>Gunneridae</taxon>
        <taxon>Pentapetalae</taxon>
        <taxon>rosids</taxon>
        <taxon>fabids</taxon>
        <taxon>Rosales</taxon>
        <taxon>Rosaceae</taxon>
        <taxon>Amygdaloideae</taxon>
        <taxon>Maleae</taxon>
        <taxon>Malus</taxon>
    </lineage>
</organism>
<dbReference type="EMBL" id="VIEB01000116">
    <property type="protein sequence ID" value="TQE05746.1"/>
    <property type="molecule type" value="Genomic_DNA"/>
</dbReference>
<dbReference type="Proteomes" id="UP000315295">
    <property type="component" value="Unassembled WGS sequence"/>
</dbReference>
<dbReference type="AlphaFoldDB" id="A0A540N3V9"/>
<reference evidence="1 2" key="1">
    <citation type="journal article" date="2019" name="G3 (Bethesda)">
        <title>Sequencing of a Wild Apple (Malus baccata) Genome Unravels the Differences Between Cultivated and Wild Apple Species Regarding Disease Resistance and Cold Tolerance.</title>
        <authorList>
            <person name="Chen X."/>
        </authorList>
    </citation>
    <scope>NUCLEOTIDE SEQUENCE [LARGE SCALE GENOMIC DNA]</scope>
    <source>
        <strain evidence="2">cv. Shandingzi</strain>
        <tissue evidence="1">Leaves</tissue>
    </source>
</reference>
<proteinExistence type="predicted"/>